<dbReference type="STRING" id="1450539.A0A318ZQF7"/>
<accession>A0A318ZQF7</accession>
<gene>
    <name evidence="4" type="ORF">BP01DRAFT_419872</name>
</gene>
<dbReference type="Gene3D" id="3.30.70.360">
    <property type="match status" value="1"/>
</dbReference>
<dbReference type="AlphaFoldDB" id="A0A318ZQF7"/>
<dbReference type="SUPFAM" id="SSF53187">
    <property type="entry name" value="Zn-dependent exopeptidases"/>
    <property type="match status" value="1"/>
</dbReference>
<dbReference type="FunFam" id="3.30.70.360:FF:000004">
    <property type="entry name" value="Peptidase M20 domain-containing protein 2"/>
    <property type="match status" value="1"/>
</dbReference>
<sequence length="443" mass="47897">MDCRLWQPGCEVDSTNQESSMAIQRAQPTVEELKAAVDATLASLQAPLRELNHTIWSHPETAYEEHQAHDVICDFLEKQGFTVTRHAYGLDTSFEAVSGSGGRLINFNAEYDALPGIGHACGHNLITTSSVAAFLALSAVLKQYGIPGRAQLLGTPAEENGGGKAKLIDAGAYKSVDVSLMAYESPCYLSRPPSANFSSHAGPRELFPGVVSDGVAGVRMNARKEIHCTFRGKSAHAGGNPWDGLNALDALVVSYNNVAVLRQQMYPDERVHVAFLDTPKVANVIPALTKAYWQVRSPTLKGLNVLMGKVRTCIEAGAMATGCDVEILENELYTDIKINDTLCDRYQLHMSRFGRNVLAQHEKVLTGSSDIGNVSYLVPTLHTMFGITDEKGSFPHHPSFAAAAGTDTAHEEAVIVGKDGGGLRILSLRELDPWVLLWQGENG</sequence>
<evidence type="ECO:0000256" key="2">
    <source>
        <dbReference type="PIRNR" id="PIRNR037226"/>
    </source>
</evidence>
<keyword evidence="5" id="KW-1185">Reference proteome</keyword>
<dbReference type="GO" id="GO:0016805">
    <property type="term" value="F:dipeptidase activity"/>
    <property type="evidence" value="ECO:0007669"/>
    <property type="project" value="InterPro"/>
</dbReference>
<proteinExistence type="inferred from homology"/>
<comment type="similarity">
    <text evidence="1 2">Belongs to the peptidase M20A family.</text>
</comment>
<dbReference type="PIRSF" id="PIRSF037226">
    <property type="entry name" value="Amidohydrolase_ACY1L2_prd"/>
    <property type="match status" value="1"/>
</dbReference>
<dbReference type="RefSeq" id="XP_025435718.1">
    <property type="nucleotide sequence ID" value="XM_025579429.1"/>
</dbReference>
<dbReference type="PANTHER" id="PTHR30575:SF8">
    <property type="entry name" value="PEPTIDASE M20 DOMAIN-CONTAINING PROTEIN 2"/>
    <property type="match status" value="1"/>
</dbReference>
<dbReference type="Pfam" id="PF01546">
    <property type="entry name" value="Peptidase_M20"/>
    <property type="match status" value="1"/>
</dbReference>
<dbReference type="PANTHER" id="PTHR30575">
    <property type="entry name" value="PEPTIDASE M20"/>
    <property type="match status" value="1"/>
</dbReference>
<dbReference type="InterPro" id="IPR036264">
    <property type="entry name" value="Bact_exopeptidase_dim_dom"/>
</dbReference>
<dbReference type="Gene3D" id="3.40.630.10">
    <property type="entry name" value="Zn peptidases"/>
    <property type="match status" value="1"/>
</dbReference>
<dbReference type="InterPro" id="IPR011650">
    <property type="entry name" value="Peptidase_M20_dimer"/>
</dbReference>
<dbReference type="InterPro" id="IPR052030">
    <property type="entry name" value="Peptidase_M20/M20A_hydrolases"/>
</dbReference>
<evidence type="ECO:0000259" key="3">
    <source>
        <dbReference type="Pfam" id="PF07687"/>
    </source>
</evidence>
<name>A0A318ZQF7_9EURO</name>
<reference evidence="4 5" key="1">
    <citation type="submission" date="2016-12" db="EMBL/GenBank/DDBJ databases">
        <title>The genomes of Aspergillus section Nigri reveals drivers in fungal speciation.</title>
        <authorList>
            <consortium name="DOE Joint Genome Institute"/>
            <person name="Vesth T.C."/>
            <person name="Nybo J."/>
            <person name="Theobald S."/>
            <person name="Brandl J."/>
            <person name="Frisvad J.C."/>
            <person name="Nielsen K.F."/>
            <person name="Lyhne E.K."/>
            <person name="Kogle M.E."/>
            <person name="Kuo A."/>
            <person name="Riley R."/>
            <person name="Clum A."/>
            <person name="Nolan M."/>
            <person name="Lipzen A."/>
            <person name="Salamov A."/>
            <person name="Henrissat B."/>
            <person name="Wiebenga A."/>
            <person name="De Vries R.P."/>
            <person name="Grigoriev I.V."/>
            <person name="Mortensen U.H."/>
            <person name="Andersen M.R."/>
            <person name="Baker S.E."/>
        </authorList>
    </citation>
    <scope>NUCLEOTIDE SEQUENCE [LARGE SCALE GENOMIC DNA]</scope>
    <source>
        <strain evidence="4 5">JOP 1030-1</strain>
    </source>
</reference>
<evidence type="ECO:0000256" key="1">
    <source>
        <dbReference type="ARBA" id="ARBA00006247"/>
    </source>
</evidence>
<dbReference type="InterPro" id="IPR017144">
    <property type="entry name" value="Xaa-Arg_dipeptidase"/>
</dbReference>
<dbReference type="EMBL" id="KZ821218">
    <property type="protein sequence ID" value="PYH49736.1"/>
    <property type="molecule type" value="Genomic_DNA"/>
</dbReference>
<evidence type="ECO:0000313" key="4">
    <source>
        <dbReference type="EMBL" id="PYH49736.1"/>
    </source>
</evidence>
<evidence type="ECO:0000313" key="5">
    <source>
        <dbReference type="Proteomes" id="UP000248349"/>
    </source>
</evidence>
<dbReference type="CDD" id="cd05672">
    <property type="entry name" value="M20_ACY1L2-like"/>
    <property type="match status" value="1"/>
</dbReference>
<organism evidence="4 5">
    <name type="scientific">Aspergillus saccharolyticus JOP 1030-1</name>
    <dbReference type="NCBI Taxonomy" id="1450539"/>
    <lineage>
        <taxon>Eukaryota</taxon>
        <taxon>Fungi</taxon>
        <taxon>Dikarya</taxon>
        <taxon>Ascomycota</taxon>
        <taxon>Pezizomycotina</taxon>
        <taxon>Eurotiomycetes</taxon>
        <taxon>Eurotiomycetidae</taxon>
        <taxon>Eurotiales</taxon>
        <taxon>Aspergillaceae</taxon>
        <taxon>Aspergillus</taxon>
        <taxon>Aspergillus subgen. Circumdati</taxon>
    </lineage>
</organism>
<feature type="domain" description="Peptidase M20 dimerisation" evidence="3">
    <location>
        <begin position="225"/>
        <end position="316"/>
    </location>
</feature>
<dbReference type="OrthoDB" id="6119954at2759"/>
<protein>
    <recommendedName>
        <fullName evidence="2">Peptidase M20 domain-containing protein 2</fullName>
    </recommendedName>
</protein>
<dbReference type="Proteomes" id="UP000248349">
    <property type="component" value="Unassembled WGS sequence"/>
</dbReference>
<dbReference type="InterPro" id="IPR002933">
    <property type="entry name" value="Peptidase_M20"/>
</dbReference>
<keyword evidence="4" id="KW-0378">Hydrolase</keyword>
<dbReference type="GeneID" id="37080658"/>
<dbReference type="SUPFAM" id="SSF55031">
    <property type="entry name" value="Bacterial exopeptidase dimerisation domain"/>
    <property type="match status" value="1"/>
</dbReference>
<dbReference type="Pfam" id="PF07687">
    <property type="entry name" value="M20_dimer"/>
    <property type="match status" value="1"/>
</dbReference>